<accession>A0CEW3</accession>
<dbReference type="GeneID" id="5022512"/>
<dbReference type="EMBL" id="CT868067">
    <property type="protein sequence ID" value="CAK69330.1"/>
    <property type="molecule type" value="Genomic_DNA"/>
</dbReference>
<feature type="transmembrane region" description="Helical" evidence="1">
    <location>
        <begin position="118"/>
        <end position="139"/>
    </location>
</feature>
<feature type="transmembrane region" description="Helical" evidence="1">
    <location>
        <begin position="296"/>
        <end position="316"/>
    </location>
</feature>
<feature type="transmembrane region" description="Helical" evidence="1">
    <location>
        <begin position="456"/>
        <end position="478"/>
    </location>
</feature>
<dbReference type="Proteomes" id="UP000000600">
    <property type="component" value="Unassembled WGS sequence"/>
</dbReference>
<evidence type="ECO:0000313" key="3">
    <source>
        <dbReference type="Proteomes" id="UP000000600"/>
    </source>
</evidence>
<name>A0CEW3_PARTE</name>
<evidence type="ECO:0000256" key="1">
    <source>
        <dbReference type="SAM" id="Phobius"/>
    </source>
</evidence>
<feature type="transmembrane region" description="Helical" evidence="1">
    <location>
        <begin position="7"/>
        <end position="31"/>
    </location>
</feature>
<dbReference type="KEGG" id="ptm:GSPATT00037769001"/>
<dbReference type="RefSeq" id="XP_001436727.1">
    <property type="nucleotide sequence ID" value="XM_001436690.1"/>
</dbReference>
<keyword evidence="1" id="KW-0472">Membrane</keyword>
<organism evidence="2 3">
    <name type="scientific">Paramecium tetraurelia</name>
    <dbReference type="NCBI Taxonomy" id="5888"/>
    <lineage>
        <taxon>Eukaryota</taxon>
        <taxon>Sar</taxon>
        <taxon>Alveolata</taxon>
        <taxon>Ciliophora</taxon>
        <taxon>Intramacronucleata</taxon>
        <taxon>Oligohymenophorea</taxon>
        <taxon>Peniculida</taxon>
        <taxon>Parameciidae</taxon>
        <taxon>Paramecium</taxon>
    </lineage>
</organism>
<keyword evidence="1" id="KW-0812">Transmembrane</keyword>
<proteinExistence type="predicted"/>
<protein>
    <recommendedName>
        <fullName evidence="4">Transmembrane protein</fullName>
    </recommendedName>
</protein>
<keyword evidence="3" id="KW-1185">Reference proteome</keyword>
<feature type="transmembrane region" description="Helical" evidence="1">
    <location>
        <begin position="209"/>
        <end position="230"/>
    </location>
</feature>
<evidence type="ECO:0000313" key="2">
    <source>
        <dbReference type="EMBL" id="CAK69330.1"/>
    </source>
</evidence>
<feature type="transmembrane region" description="Helical" evidence="1">
    <location>
        <begin position="261"/>
        <end position="284"/>
    </location>
</feature>
<feature type="transmembrane region" description="Helical" evidence="1">
    <location>
        <begin position="146"/>
        <end position="170"/>
    </location>
</feature>
<keyword evidence="1" id="KW-1133">Transmembrane helix</keyword>
<dbReference type="HOGENOM" id="CLU_508534_0_0_1"/>
<dbReference type="OMA" id="NTDEYNH"/>
<sequence>MAITDKLCFGFSTAALVIYIGLFGISSILGYGPVNQPISNGKQCNLIYFPDPKDTQTTLCLDECPKKGDTKLQCDNCSGNIANTDEYNHGCLPTLYSQLQLVLPALETSKLNTFTVSLISNSEFVFTGLLLLLSVLYLNQRVFRQYFSLIIQFLTKFYPYCILWLAIIMANRLSNFHDMEKLQRAGESRQLNQQSIEILVEAFNNKTTYTIILLLLIKLFIGSLISQFFTQNDKEGYRLKSYITLTIRKNLGQYTVRYNSVIQLLVVINFLVMYYSITAALSIGSIDTSKPVYSQYSTSIVGIIFAFLAFILFVYASRILRLYTDYFIYIFTLKQLLWEEEQSLQILKNSFEVFGTLSLLALKQIINSPKSLGIKLMYLIKKPQIAQKWENDLSLLTSLTLGRQVFYLTQNQVNNQPIASYQLQESIDNLNIQNLEIVYSLYQQAEAILRYSGWSLGCLVGLINSLFGCGFSTILLMIPLGCDLNYVISAQLIKGFLTFGLIDGDKDDDKLMNYYKTIILIEKEEQLSKKKQQQN</sequence>
<dbReference type="InParanoid" id="A0CEW3"/>
<dbReference type="OrthoDB" id="301152at2759"/>
<evidence type="ECO:0008006" key="4">
    <source>
        <dbReference type="Google" id="ProtNLM"/>
    </source>
</evidence>
<reference evidence="2 3" key="1">
    <citation type="journal article" date="2006" name="Nature">
        <title>Global trends of whole-genome duplications revealed by the ciliate Paramecium tetraurelia.</title>
        <authorList>
            <consortium name="Genoscope"/>
            <person name="Aury J.-M."/>
            <person name="Jaillon O."/>
            <person name="Duret L."/>
            <person name="Noel B."/>
            <person name="Jubin C."/>
            <person name="Porcel B.M."/>
            <person name="Segurens B."/>
            <person name="Daubin V."/>
            <person name="Anthouard V."/>
            <person name="Aiach N."/>
            <person name="Arnaiz O."/>
            <person name="Billaut A."/>
            <person name="Beisson J."/>
            <person name="Blanc I."/>
            <person name="Bouhouche K."/>
            <person name="Camara F."/>
            <person name="Duharcourt S."/>
            <person name="Guigo R."/>
            <person name="Gogendeau D."/>
            <person name="Katinka M."/>
            <person name="Keller A.-M."/>
            <person name="Kissmehl R."/>
            <person name="Klotz C."/>
            <person name="Koll F."/>
            <person name="Le Moue A."/>
            <person name="Lepere C."/>
            <person name="Malinsky S."/>
            <person name="Nowacki M."/>
            <person name="Nowak J.K."/>
            <person name="Plattner H."/>
            <person name="Poulain J."/>
            <person name="Ruiz F."/>
            <person name="Serrano V."/>
            <person name="Zagulski M."/>
            <person name="Dessen P."/>
            <person name="Betermier M."/>
            <person name="Weissenbach J."/>
            <person name="Scarpelli C."/>
            <person name="Schachter V."/>
            <person name="Sperling L."/>
            <person name="Meyer E."/>
            <person name="Cohen J."/>
            <person name="Wincker P."/>
        </authorList>
    </citation>
    <scope>NUCLEOTIDE SEQUENCE [LARGE SCALE GENOMIC DNA]</scope>
    <source>
        <strain evidence="2 3">Stock d4-2</strain>
    </source>
</reference>
<dbReference type="AlphaFoldDB" id="A0CEW3"/>
<gene>
    <name evidence="2" type="ORF">GSPATT00037769001</name>
</gene>